<keyword evidence="3 5" id="KW-1133">Transmembrane helix</keyword>
<dbReference type="GO" id="GO:0005886">
    <property type="term" value="C:plasma membrane"/>
    <property type="evidence" value="ECO:0007669"/>
    <property type="project" value="UniProtKB-SubCell"/>
</dbReference>
<feature type="transmembrane region" description="Helical" evidence="5">
    <location>
        <begin position="144"/>
        <end position="177"/>
    </location>
</feature>
<keyword evidence="2 5" id="KW-0812">Transmembrane</keyword>
<organism evidence="6 7">
    <name type="scientific">Pandoraea terrae</name>
    <dbReference type="NCBI Taxonomy" id="1537710"/>
    <lineage>
        <taxon>Bacteria</taxon>
        <taxon>Pseudomonadati</taxon>
        <taxon>Pseudomonadota</taxon>
        <taxon>Betaproteobacteria</taxon>
        <taxon>Burkholderiales</taxon>
        <taxon>Burkholderiaceae</taxon>
        <taxon>Pandoraea</taxon>
    </lineage>
</organism>
<dbReference type="PANTHER" id="PTHR43701">
    <property type="entry name" value="MEMBRANE TRANSPORTER PROTEIN MJ0441-RELATED"/>
    <property type="match status" value="1"/>
</dbReference>
<evidence type="ECO:0000313" key="6">
    <source>
        <dbReference type="EMBL" id="VVD62108.1"/>
    </source>
</evidence>
<evidence type="ECO:0000256" key="4">
    <source>
        <dbReference type="ARBA" id="ARBA00023136"/>
    </source>
</evidence>
<evidence type="ECO:0000313" key="7">
    <source>
        <dbReference type="Proteomes" id="UP000414233"/>
    </source>
</evidence>
<dbReference type="Pfam" id="PF01925">
    <property type="entry name" value="TauE"/>
    <property type="match status" value="1"/>
</dbReference>
<dbReference type="InterPro" id="IPR002781">
    <property type="entry name" value="TM_pro_TauE-like"/>
</dbReference>
<accession>A0A5E4RJK7</accession>
<sequence length="258" mass="26568">MSLWLEPISGFGVGLLVGMTGVGGGSLMTPLLTLLLGYTAPVAVGTDLAFAAITKSFGTAAHRSHGHVKWAIVKRLTFGALPAALVTILALKRLGGIEAGALHAIKLTIAVSVLLTVLSLLFRARLLSALRAHPAWQLHGRHQAAATVFVGAVIGVLVTVSSIGAGAVGATLILLLYPELEPAEVAGTDIAYAVPLTAMAALGHIWLNTVHWTLLGSLLIGSLPGIWLGAKLTRHLPERIVRGALAATLTLAAVKLVA</sequence>
<gene>
    <name evidence="6" type="ORF">PTE30175_00154</name>
</gene>
<dbReference type="InterPro" id="IPR051598">
    <property type="entry name" value="TSUP/Inactive_protease-like"/>
</dbReference>
<keyword evidence="5" id="KW-1003">Cell membrane</keyword>
<proteinExistence type="inferred from homology"/>
<dbReference type="OrthoDB" id="5189995at2"/>
<evidence type="ECO:0000256" key="1">
    <source>
        <dbReference type="ARBA" id="ARBA00004141"/>
    </source>
</evidence>
<dbReference type="AlphaFoldDB" id="A0A5E4RJK7"/>
<dbReference type="Proteomes" id="UP000414233">
    <property type="component" value="Unassembled WGS sequence"/>
</dbReference>
<comment type="similarity">
    <text evidence="5">Belongs to the 4-toluene sulfonate uptake permease (TSUP) (TC 2.A.102) family.</text>
</comment>
<feature type="transmembrane region" description="Helical" evidence="5">
    <location>
        <begin position="189"/>
        <end position="206"/>
    </location>
</feature>
<feature type="transmembrane region" description="Helical" evidence="5">
    <location>
        <begin position="212"/>
        <end position="230"/>
    </location>
</feature>
<feature type="transmembrane region" description="Helical" evidence="5">
    <location>
        <begin position="12"/>
        <end position="38"/>
    </location>
</feature>
<evidence type="ECO:0000256" key="5">
    <source>
        <dbReference type="RuleBase" id="RU363041"/>
    </source>
</evidence>
<keyword evidence="4 5" id="KW-0472">Membrane</keyword>
<evidence type="ECO:0000256" key="2">
    <source>
        <dbReference type="ARBA" id="ARBA00022692"/>
    </source>
</evidence>
<dbReference type="PANTHER" id="PTHR43701:SF2">
    <property type="entry name" value="MEMBRANE TRANSPORTER PROTEIN YJNA-RELATED"/>
    <property type="match status" value="1"/>
</dbReference>
<dbReference type="RefSeq" id="WP_150695141.1">
    <property type="nucleotide sequence ID" value="NZ_CABPRZ010000001.1"/>
</dbReference>
<feature type="transmembrane region" description="Helical" evidence="5">
    <location>
        <begin position="103"/>
        <end position="124"/>
    </location>
</feature>
<comment type="subcellular location">
    <subcellularLocation>
        <location evidence="5">Cell membrane</location>
        <topology evidence="5">Multi-pass membrane protein</topology>
    </subcellularLocation>
    <subcellularLocation>
        <location evidence="1">Membrane</location>
        <topology evidence="1">Multi-pass membrane protein</topology>
    </subcellularLocation>
</comment>
<feature type="transmembrane region" description="Helical" evidence="5">
    <location>
        <begin position="72"/>
        <end position="91"/>
    </location>
</feature>
<dbReference type="EMBL" id="CABPRZ010000001">
    <property type="protein sequence ID" value="VVD62108.1"/>
    <property type="molecule type" value="Genomic_DNA"/>
</dbReference>
<name>A0A5E4RJK7_9BURK</name>
<protein>
    <recommendedName>
        <fullName evidence="5">Probable membrane transporter protein</fullName>
    </recommendedName>
</protein>
<keyword evidence="7" id="KW-1185">Reference proteome</keyword>
<evidence type="ECO:0000256" key="3">
    <source>
        <dbReference type="ARBA" id="ARBA00022989"/>
    </source>
</evidence>
<reference evidence="6 7" key="1">
    <citation type="submission" date="2019-08" db="EMBL/GenBank/DDBJ databases">
        <authorList>
            <person name="Peeters C."/>
        </authorList>
    </citation>
    <scope>NUCLEOTIDE SEQUENCE [LARGE SCALE GENOMIC DNA]</scope>
    <source>
        <strain evidence="6 7">LMG 30175</strain>
    </source>
</reference>